<comment type="catalytic activity">
    <reaction evidence="8">
        <text>sedoheptulose + ATP = D-sedoheptulose 7-phosphate + ADP + H(+)</text>
        <dbReference type="Rhea" id="RHEA:23844"/>
        <dbReference type="ChEBI" id="CHEBI:15378"/>
        <dbReference type="ChEBI" id="CHEBI:16802"/>
        <dbReference type="ChEBI" id="CHEBI:30616"/>
        <dbReference type="ChEBI" id="CHEBI:57483"/>
        <dbReference type="ChEBI" id="CHEBI:456216"/>
        <dbReference type="EC" id="2.7.1.14"/>
    </reaction>
</comment>
<comment type="function">
    <text evidence="9">Acts as a modulator of macrophage activation through control of glucose metabolism.</text>
</comment>
<evidence type="ECO:0000256" key="7">
    <source>
        <dbReference type="ARBA" id="ARBA00022840"/>
    </source>
</evidence>
<evidence type="ECO:0000256" key="8">
    <source>
        <dbReference type="ARBA" id="ARBA00052736"/>
    </source>
</evidence>
<evidence type="ECO:0000256" key="9">
    <source>
        <dbReference type="ARBA" id="ARBA00057196"/>
    </source>
</evidence>
<evidence type="ECO:0000256" key="2">
    <source>
        <dbReference type="ARBA" id="ARBA00009156"/>
    </source>
</evidence>
<dbReference type="GO" id="GO:0050277">
    <property type="term" value="F:sedoheptulokinase activity"/>
    <property type="evidence" value="ECO:0007669"/>
    <property type="project" value="UniProtKB-EC"/>
</dbReference>
<keyword evidence="6" id="KW-0418">Kinase</keyword>
<accession>A0A914A7L0</accession>
<evidence type="ECO:0000313" key="14">
    <source>
        <dbReference type="EnsemblMetazoa" id="XP_038059434.1"/>
    </source>
</evidence>
<dbReference type="PIRSF" id="PIRSF000538">
    <property type="entry name" value="GlpK"/>
    <property type="match status" value="1"/>
</dbReference>
<sequence>MATGSKFVLGIDIGTTSVKVSLYDPQSKQTLQSAACETHAKISHDRQPSGAAEQDVGKILEACETCLRKLDAECLKLVKRIGVAGQMHGCVCWNYGNEETDTISGLSKIKWFEKSVICSRLFTWQDSRCTPDFIASLPTPVSHLRLATGHGCATLFWLQRHLPEFVQKFQYAGTVMDLLVNVLCGLDEKPVMSVQNAASWGYFNVEEKRWNKEILSSAGFPVHLLPKVVDPGSIVGKLQSSWHGIPAGCEVGVAMGDLPCSVLPSMQSQSDAVVNISTSAQLVTSTPPGFHPPKSTPTCSSTVEYFPYFRGQYLAVAAALTGGNVLDYFVSTLQELASEFGFRITKDEAYRKMIEKGQEVEDTDLVICPTLYGERHVPSQHASIQNLTTANTSIGDTTRALCRGIVRNLHDMMSRKDLTDRGVTRIIGCGSGLLRNKVLMQELERMFQLPVEYRQGGDAAEGAAIAMLQ</sequence>
<evidence type="ECO:0000313" key="15">
    <source>
        <dbReference type="Proteomes" id="UP000887568"/>
    </source>
</evidence>
<evidence type="ECO:0000256" key="3">
    <source>
        <dbReference type="ARBA" id="ARBA00022490"/>
    </source>
</evidence>
<dbReference type="GeneID" id="119730534"/>
<dbReference type="SUPFAM" id="SSF53067">
    <property type="entry name" value="Actin-like ATPase domain"/>
    <property type="match status" value="2"/>
</dbReference>
<dbReference type="OMA" id="TWQDTRC"/>
<evidence type="ECO:0000259" key="13">
    <source>
        <dbReference type="Pfam" id="PF00370"/>
    </source>
</evidence>
<dbReference type="InterPro" id="IPR018484">
    <property type="entry name" value="FGGY_N"/>
</dbReference>
<comment type="similarity">
    <text evidence="2">Belongs to the FGGY kinase family.</text>
</comment>
<keyword evidence="5" id="KW-0547">Nucleotide-binding</keyword>
<dbReference type="InterPro" id="IPR000577">
    <property type="entry name" value="Carb_kinase_FGGY"/>
</dbReference>
<dbReference type="GO" id="GO:1901135">
    <property type="term" value="P:carbohydrate derivative metabolic process"/>
    <property type="evidence" value="ECO:0007669"/>
    <property type="project" value="UniProtKB-ARBA"/>
</dbReference>
<feature type="domain" description="Carbohydrate kinase FGGY N-terminal" evidence="13">
    <location>
        <begin position="8"/>
        <end position="242"/>
    </location>
</feature>
<dbReference type="EnsemblMetazoa" id="XM_038203506.1">
    <property type="protein sequence ID" value="XP_038059434.1"/>
    <property type="gene ID" value="LOC119730534"/>
</dbReference>
<evidence type="ECO:0000256" key="10">
    <source>
        <dbReference type="ARBA" id="ARBA00066341"/>
    </source>
</evidence>
<dbReference type="OrthoDB" id="10264182at2759"/>
<dbReference type="Gene3D" id="3.30.420.40">
    <property type="match status" value="2"/>
</dbReference>
<evidence type="ECO:0000256" key="6">
    <source>
        <dbReference type="ARBA" id="ARBA00022777"/>
    </source>
</evidence>
<dbReference type="GO" id="GO:0005829">
    <property type="term" value="C:cytosol"/>
    <property type="evidence" value="ECO:0007669"/>
    <property type="project" value="TreeGrafter"/>
</dbReference>
<evidence type="ECO:0000256" key="12">
    <source>
        <dbReference type="ARBA" id="ARBA00076706"/>
    </source>
</evidence>
<proteinExistence type="inferred from homology"/>
<keyword evidence="4" id="KW-0808">Transferase</keyword>
<comment type="subcellular location">
    <subcellularLocation>
        <location evidence="1">Cytoplasm</location>
    </subcellularLocation>
</comment>
<dbReference type="GO" id="GO:0005524">
    <property type="term" value="F:ATP binding"/>
    <property type="evidence" value="ECO:0007669"/>
    <property type="project" value="UniProtKB-KW"/>
</dbReference>
<dbReference type="EC" id="2.7.1.14" evidence="10"/>
<dbReference type="PANTHER" id="PTHR10196:SF67">
    <property type="entry name" value="SEDOHEPTULOKINASE"/>
    <property type="match status" value="1"/>
</dbReference>
<dbReference type="InterPro" id="IPR043129">
    <property type="entry name" value="ATPase_NBD"/>
</dbReference>
<name>A0A914A7L0_PATMI</name>
<dbReference type="Proteomes" id="UP000887568">
    <property type="component" value="Unplaced"/>
</dbReference>
<keyword evidence="7" id="KW-0067">ATP-binding</keyword>
<dbReference type="GO" id="GO:0071222">
    <property type="term" value="P:cellular response to lipopolysaccharide"/>
    <property type="evidence" value="ECO:0007669"/>
    <property type="project" value="TreeGrafter"/>
</dbReference>
<dbReference type="GO" id="GO:0006091">
    <property type="term" value="P:generation of precursor metabolites and energy"/>
    <property type="evidence" value="ECO:0007669"/>
    <property type="project" value="UniProtKB-ARBA"/>
</dbReference>
<dbReference type="PANTHER" id="PTHR10196">
    <property type="entry name" value="SUGAR KINASE"/>
    <property type="match status" value="1"/>
</dbReference>
<keyword evidence="15" id="KW-1185">Reference proteome</keyword>
<evidence type="ECO:0000256" key="11">
    <source>
        <dbReference type="ARBA" id="ARBA00069425"/>
    </source>
</evidence>
<dbReference type="GO" id="GO:0006071">
    <property type="term" value="P:glycerol metabolic process"/>
    <property type="evidence" value="ECO:0007669"/>
    <property type="project" value="TreeGrafter"/>
</dbReference>
<evidence type="ECO:0000256" key="4">
    <source>
        <dbReference type="ARBA" id="ARBA00022679"/>
    </source>
</evidence>
<dbReference type="RefSeq" id="XP_038059434.1">
    <property type="nucleotide sequence ID" value="XM_038203506.1"/>
</dbReference>
<keyword evidence="3" id="KW-0963">Cytoplasm</keyword>
<dbReference type="FunFam" id="3.30.420.40:FF:000111">
    <property type="entry name" value="Sedoheptulokinase"/>
    <property type="match status" value="1"/>
</dbReference>
<dbReference type="CTD" id="23729"/>
<dbReference type="CDD" id="cd07777">
    <property type="entry name" value="ASKHA_NBD_FGGY_SHK"/>
    <property type="match status" value="1"/>
</dbReference>
<reference evidence="14" key="1">
    <citation type="submission" date="2022-11" db="UniProtKB">
        <authorList>
            <consortium name="EnsemblMetazoa"/>
        </authorList>
    </citation>
    <scope>IDENTIFICATION</scope>
</reference>
<dbReference type="AlphaFoldDB" id="A0A914A7L0"/>
<dbReference type="GO" id="GO:0046496">
    <property type="term" value="P:nicotinamide nucleotide metabolic process"/>
    <property type="evidence" value="ECO:0007669"/>
    <property type="project" value="UniProtKB-ARBA"/>
</dbReference>
<organism evidence="14 15">
    <name type="scientific">Patiria miniata</name>
    <name type="common">Bat star</name>
    <name type="synonym">Asterina miniata</name>
    <dbReference type="NCBI Taxonomy" id="46514"/>
    <lineage>
        <taxon>Eukaryota</taxon>
        <taxon>Metazoa</taxon>
        <taxon>Echinodermata</taxon>
        <taxon>Eleutherozoa</taxon>
        <taxon>Asterozoa</taxon>
        <taxon>Asteroidea</taxon>
        <taxon>Valvatacea</taxon>
        <taxon>Valvatida</taxon>
        <taxon>Asterinidae</taxon>
        <taxon>Patiria</taxon>
    </lineage>
</organism>
<protein>
    <recommendedName>
        <fullName evidence="11">Sedoheptulokinase</fullName>
        <ecNumber evidence="10">2.7.1.14</ecNumber>
    </recommendedName>
    <alternativeName>
        <fullName evidence="12">Carbohydrate kinase-like protein</fullName>
    </alternativeName>
</protein>
<dbReference type="FunFam" id="3.30.420.40:FF:000132">
    <property type="entry name" value="Sedoheptulokinase"/>
    <property type="match status" value="1"/>
</dbReference>
<dbReference type="GO" id="GO:0006163">
    <property type="term" value="P:purine nucleotide metabolic process"/>
    <property type="evidence" value="ECO:0007669"/>
    <property type="project" value="UniProtKB-ARBA"/>
</dbReference>
<evidence type="ECO:0000256" key="1">
    <source>
        <dbReference type="ARBA" id="ARBA00004496"/>
    </source>
</evidence>
<evidence type="ECO:0000256" key="5">
    <source>
        <dbReference type="ARBA" id="ARBA00022741"/>
    </source>
</evidence>
<dbReference type="Pfam" id="PF00370">
    <property type="entry name" value="FGGY_N"/>
    <property type="match status" value="1"/>
</dbReference>